<evidence type="ECO:0000313" key="2">
    <source>
        <dbReference type="EMBL" id="TYK16282.1"/>
    </source>
</evidence>
<sequence>MASIRDGGSTTQSVRCHECEVSSNSEFEEFKRALIVATDESSEYGCSSGQMKSGAYVEHRGSSFYVILDGDDLFSKWKEDQIMLKQQSERIQVLMENNHRYLSSIATLKAELKKACHKFESLSKCIVAPTSIHSSRATNWYFDSGCSQHMTDVRLVKGLSTNLISISQLYDQGFNVKFFKGRCFVIDRDETLIMTGFVHDRRCNSIITPSGFLGFIHDSRWVSIMTPSHFLGSLATFRLQLNSSQIVRGDTFIHGKNCMSPTLVVGRNARLLYSARLYGAVTASLYTYDRNGDVVRAFCEVWCPSTNTLHTMLGELSISLWDLWSFGGLPIKGDLYEERIPSFKELTSSCYDKPTTRKQKKASRSKSTQNPDGSFLRPRVFMAASLMATGTIYSLAVPVLANIYHGLVTFPYSQPKLPKNRWSNLGGKEIRLVEAMATTLEEEIRSIKMRAIAAKSSLNTHLEGLIELDNDESLMGPHVVDSAIEEVGTSKTLVSKPAKKSLRPSILLEEIHRSKMKVGGKDIESSPSKGDVCPKVPLQKVSSTRAPLKYSESPLDASNKHIMRSPEPSQWVGENVVSNFFKKTALFLSGIEKIHADGLTPLEEYLNSYLKRVDNFNDVQSSYSAQLLSTDKARQLDEKTSAIEEALTLMEKLRGDAKVIQERATQLSLEKKELERRLQSINDKSEQLSILSCEKTEAIDQQELEVSKLQDEVNTLKGTPAITEEAIKHLATVRMSMEAA</sequence>
<dbReference type="EMBL" id="SSTD01008307">
    <property type="protein sequence ID" value="TYK16282.1"/>
    <property type="molecule type" value="Genomic_DNA"/>
</dbReference>
<dbReference type="Proteomes" id="UP000321947">
    <property type="component" value="Unassembled WGS sequence"/>
</dbReference>
<dbReference type="PANTHER" id="PTHR36607:SF20">
    <property type="entry name" value="AMINOTRANSFERASE-LIKE PLANT MOBILE DOMAIN-CONTAINING PROTEIN"/>
    <property type="match status" value="1"/>
</dbReference>
<dbReference type="AlphaFoldDB" id="A0A5D3CXM9"/>
<dbReference type="PANTHER" id="PTHR36607">
    <property type="entry name" value="1,2-DIHYDROXY-3-KETO-5-METHYLTHIOPENTENE DIOXYGENASE 4"/>
    <property type="match status" value="1"/>
</dbReference>
<evidence type="ECO:0000256" key="1">
    <source>
        <dbReference type="SAM" id="Coils"/>
    </source>
</evidence>
<evidence type="ECO:0000313" key="3">
    <source>
        <dbReference type="Proteomes" id="UP000321947"/>
    </source>
</evidence>
<accession>A0A5D3CXM9</accession>
<proteinExistence type="predicted"/>
<protein>
    <submittedName>
        <fullName evidence="2">Uncharacterized protein</fullName>
    </submittedName>
</protein>
<name>A0A5D3CXM9_CUCMM</name>
<organism evidence="2 3">
    <name type="scientific">Cucumis melo var. makuwa</name>
    <name type="common">Oriental melon</name>
    <dbReference type="NCBI Taxonomy" id="1194695"/>
    <lineage>
        <taxon>Eukaryota</taxon>
        <taxon>Viridiplantae</taxon>
        <taxon>Streptophyta</taxon>
        <taxon>Embryophyta</taxon>
        <taxon>Tracheophyta</taxon>
        <taxon>Spermatophyta</taxon>
        <taxon>Magnoliopsida</taxon>
        <taxon>eudicotyledons</taxon>
        <taxon>Gunneridae</taxon>
        <taxon>Pentapetalae</taxon>
        <taxon>rosids</taxon>
        <taxon>fabids</taxon>
        <taxon>Cucurbitales</taxon>
        <taxon>Cucurbitaceae</taxon>
        <taxon>Benincaseae</taxon>
        <taxon>Cucumis</taxon>
    </lineage>
</organism>
<keyword evidence="1" id="KW-0175">Coiled coil</keyword>
<comment type="caution">
    <text evidence="2">The sequence shown here is derived from an EMBL/GenBank/DDBJ whole genome shotgun (WGS) entry which is preliminary data.</text>
</comment>
<feature type="coiled-coil region" evidence="1">
    <location>
        <begin position="636"/>
        <end position="719"/>
    </location>
</feature>
<reference evidence="2 3" key="1">
    <citation type="submission" date="2019-08" db="EMBL/GenBank/DDBJ databases">
        <title>Draft genome sequences of two oriental melons (Cucumis melo L. var makuwa).</title>
        <authorList>
            <person name="Kwon S.-Y."/>
        </authorList>
    </citation>
    <scope>NUCLEOTIDE SEQUENCE [LARGE SCALE GENOMIC DNA]</scope>
    <source>
        <strain evidence="3">cv. Chang Bougi</strain>
        <tissue evidence="2">Leaf</tissue>
    </source>
</reference>
<gene>
    <name evidence="2" type="ORF">E5676_scaffold21G00530</name>
</gene>